<gene>
    <name evidence="2" type="ORF">SAMN02745166_00551</name>
</gene>
<evidence type="ECO:0000256" key="1">
    <source>
        <dbReference type="SAM" id="Phobius"/>
    </source>
</evidence>
<dbReference type="RefSeq" id="WP_078811783.1">
    <property type="nucleotide sequence ID" value="NZ_FUYE01000002.1"/>
</dbReference>
<proteinExistence type="predicted"/>
<evidence type="ECO:0000313" key="2">
    <source>
        <dbReference type="EMBL" id="SKA79862.1"/>
    </source>
</evidence>
<dbReference type="Proteomes" id="UP000190774">
    <property type="component" value="Unassembled WGS sequence"/>
</dbReference>
<keyword evidence="1" id="KW-0472">Membrane</keyword>
<dbReference type="STRING" id="48467.SAMN02745166_00551"/>
<sequence>MRYGVCLRFLRLSLCIISLFLSWEVWGCPNCNVYNHLATAVYTADFVGIGSVATVSADQNSVTVRMKKGLRGKVTAAEGFTYENPLRHALAPGAEVAILGMNRSTGMTGAPMVLPDSLIPELHLLLAQAPAQNADEAARQMTAVSSLLHWQGVGYYKAFPDPVQQLLKEKVQSFRYDPASTSFHEQTQCLFGIAAIMRGPTAGAEEIGLQIMDEFWKLPETGMDPRQVQWALTRLTAVFDMITALNLPRLKEQAVSMIGSASGGQFLRLAQCLIVSRLMTPAEIAGMIRYAPNLALLKQATVLAALRFQSYWSRDEARDLAKAARALSPGQKDLVLDGLERELSGQPMALSFRRPSLEETPDGPGWAVESALYSNDFWNRIEPYRPVSLLWKLSLGVLGLGLLALTAWGFSRLKNRCRGRMEAIPA</sequence>
<organism evidence="2 3">
    <name type="scientific">Prosthecobacter debontii</name>
    <dbReference type="NCBI Taxonomy" id="48467"/>
    <lineage>
        <taxon>Bacteria</taxon>
        <taxon>Pseudomonadati</taxon>
        <taxon>Verrucomicrobiota</taxon>
        <taxon>Verrucomicrobiia</taxon>
        <taxon>Verrucomicrobiales</taxon>
        <taxon>Verrucomicrobiaceae</taxon>
        <taxon>Prosthecobacter</taxon>
    </lineage>
</organism>
<keyword evidence="3" id="KW-1185">Reference proteome</keyword>
<accession>A0A1T4WR66</accession>
<reference evidence="3" key="1">
    <citation type="submission" date="2017-02" db="EMBL/GenBank/DDBJ databases">
        <authorList>
            <person name="Varghese N."/>
            <person name="Submissions S."/>
        </authorList>
    </citation>
    <scope>NUCLEOTIDE SEQUENCE [LARGE SCALE GENOMIC DNA]</scope>
    <source>
        <strain evidence="3">ATCC 700200</strain>
    </source>
</reference>
<keyword evidence="1" id="KW-0812">Transmembrane</keyword>
<keyword evidence="1" id="KW-1133">Transmembrane helix</keyword>
<evidence type="ECO:0000313" key="3">
    <source>
        <dbReference type="Proteomes" id="UP000190774"/>
    </source>
</evidence>
<dbReference type="EMBL" id="FUYE01000002">
    <property type="protein sequence ID" value="SKA79862.1"/>
    <property type="molecule type" value="Genomic_DNA"/>
</dbReference>
<dbReference type="AlphaFoldDB" id="A0A1T4WR66"/>
<feature type="transmembrane region" description="Helical" evidence="1">
    <location>
        <begin position="389"/>
        <end position="411"/>
    </location>
</feature>
<protein>
    <submittedName>
        <fullName evidence="2">Uncharacterized protein</fullName>
    </submittedName>
</protein>
<name>A0A1T4WR66_9BACT</name>